<dbReference type="CDD" id="cd02857">
    <property type="entry name" value="E_set_CDase_PDE_N"/>
    <property type="match status" value="1"/>
</dbReference>
<dbReference type="PANTHER" id="PTHR10357:SF210">
    <property type="entry name" value="MALTODEXTRIN GLUCOSIDASE"/>
    <property type="match status" value="1"/>
</dbReference>
<dbReference type="OrthoDB" id="9805159at2"/>
<dbReference type="InterPro" id="IPR017853">
    <property type="entry name" value="GH"/>
</dbReference>
<dbReference type="InterPro" id="IPR013780">
    <property type="entry name" value="Glyco_hydro_b"/>
</dbReference>
<dbReference type="CDD" id="cd11338">
    <property type="entry name" value="AmyAc_CMD"/>
    <property type="match status" value="1"/>
</dbReference>
<evidence type="ECO:0000313" key="5">
    <source>
        <dbReference type="Proteomes" id="UP000254060"/>
    </source>
</evidence>
<evidence type="ECO:0000256" key="2">
    <source>
        <dbReference type="ARBA" id="ARBA00023295"/>
    </source>
</evidence>
<dbReference type="Pfam" id="PF02903">
    <property type="entry name" value="Alpha-amylase_N"/>
    <property type="match status" value="1"/>
</dbReference>
<dbReference type="STRING" id="1397694.GCA_000702585_02749"/>
<dbReference type="GO" id="GO:0005975">
    <property type="term" value="P:carbohydrate metabolic process"/>
    <property type="evidence" value="ECO:0007669"/>
    <property type="project" value="InterPro"/>
</dbReference>
<dbReference type="SMART" id="SM00642">
    <property type="entry name" value="Aamy"/>
    <property type="match status" value="1"/>
</dbReference>
<dbReference type="RefSeq" id="WP_029335771.1">
    <property type="nucleotide sequence ID" value="NZ_UGGP01000001.1"/>
</dbReference>
<dbReference type="PANTHER" id="PTHR10357">
    <property type="entry name" value="ALPHA-AMYLASE FAMILY MEMBER"/>
    <property type="match status" value="1"/>
</dbReference>
<protein>
    <submittedName>
        <fullName evidence="4">Neopullulanase</fullName>
        <ecNumber evidence="4">3.2.1.135</ecNumber>
    </submittedName>
</protein>
<evidence type="ECO:0000256" key="1">
    <source>
        <dbReference type="ARBA" id="ARBA00022801"/>
    </source>
</evidence>
<dbReference type="Proteomes" id="UP000254060">
    <property type="component" value="Unassembled WGS sequence"/>
</dbReference>
<gene>
    <name evidence="4" type="primary">nplT</name>
    <name evidence="4" type="ORF">NCTC13163_02261</name>
</gene>
<dbReference type="AlphaFoldDB" id="A0A377FX63"/>
<dbReference type="GO" id="GO:0031216">
    <property type="term" value="F:neopullulanase activity"/>
    <property type="evidence" value="ECO:0007669"/>
    <property type="project" value="UniProtKB-EC"/>
</dbReference>
<keyword evidence="2 4" id="KW-0326">Glycosidase</keyword>
<accession>A0A377FX63</accession>
<dbReference type="Gene3D" id="2.60.40.1180">
    <property type="entry name" value="Golgi alpha-mannosidase II"/>
    <property type="match status" value="1"/>
</dbReference>
<dbReference type="EC" id="3.2.1.135" evidence="4"/>
<dbReference type="InterPro" id="IPR045857">
    <property type="entry name" value="O16G_dom_2"/>
</dbReference>
<organism evidence="4 5">
    <name type="scientific">Exiguobacterium aurantiacum</name>
    <dbReference type="NCBI Taxonomy" id="33987"/>
    <lineage>
        <taxon>Bacteria</taxon>
        <taxon>Bacillati</taxon>
        <taxon>Bacillota</taxon>
        <taxon>Bacilli</taxon>
        <taxon>Bacillales</taxon>
        <taxon>Bacillales Family XII. Incertae Sedis</taxon>
        <taxon>Exiguobacterium</taxon>
    </lineage>
</organism>
<proteinExistence type="predicted"/>
<dbReference type="Gene3D" id="3.20.20.80">
    <property type="entry name" value="Glycosidases"/>
    <property type="match status" value="1"/>
</dbReference>
<dbReference type="InterPro" id="IPR013783">
    <property type="entry name" value="Ig-like_fold"/>
</dbReference>
<keyword evidence="1 4" id="KW-0378">Hydrolase</keyword>
<reference evidence="4 5" key="1">
    <citation type="submission" date="2018-06" db="EMBL/GenBank/DDBJ databases">
        <authorList>
            <consortium name="Pathogen Informatics"/>
            <person name="Doyle S."/>
        </authorList>
    </citation>
    <scope>NUCLEOTIDE SEQUENCE [LARGE SCALE GENOMIC DNA]</scope>
    <source>
        <strain evidence="4 5">NCTC13163</strain>
    </source>
</reference>
<dbReference type="InterPro" id="IPR006047">
    <property type="entry name" value="GH13_cat_dom"/>
</dbReference>
<dbReference type="InterPro" id="IPR004185">
    <property type="entry name" value="Glyco_hydro_13_lg-like_dom"/>
</dbReference>
<dbReference type="EMBL" id="UGGP01000001">
    <property type="protein sequence ID" value="STO08883.1"/>
    <property type="molecule type" value="Genomic_DNA"/>
</dbReference>
<dbReference type="SUPFAM" id="SSF51445">
    <property type="entry name" value="(Trans)glycosidases"/>
    <property type="match status" value="1"/>
</dbReference>
<dbReference type="Gene3D" id="2.60.40.10">
    <property type="entry name" value="Immunoglobulins"/>
    <property type="match status" value="1"/>
</dbReference>
<feature type="domain" description="Glycosyl hydrolase family 13 catalytic" evidence="3">
    <location>
        <begin position="152"/>
        <end position="510"/>
    </location>
</feature>
<dbReference type="Pfam" id="PF00128">
    <property type="entry name" value="Alpha-amylase"/>
    <property type="match status" value="1"/>
</dbReference>
<dbReference type="SUPFAM" id="SSF51011">
    <property type="entry name" value="Glycosyl hydrolase domain"/>
    <property type="match status" value="1"/>
</dbReference>
<evidence type="ECO:0000313" key="4">
    <source>
        <dbReference type="EMBL" id="STO08883.1"/>
    </source>
</evidence>
<name>A0A377FX63_9BACL</name>
<dbReference type="Gene3D" id="3.90.400.10">
    <property type="entry name" value="Oligo-1,6-glucosidase, Domain 2"/>
    <property type="match status" value="1"/>
</dbReference>
<sequence length="594" mass="69921">MIKEAIYHRAMSPFVYKYDRETIHIRFHTKRNDIQSVDLIWNDPYDWHSEDPAMWNFDPDKPSFWRTFETPMEKIGHDDQYDYWFIAVKPPFRRLRYGFRLHDGNETAVFTEKGWFEDKPLDDTGYYFCVPFINPIDIFHAPSWVKDTVWYQIFPDRFGNGDPSLNPEETLPWNSTEPTITNFFGGDFQGVIDHIDHLVDLGITGIYFCPIFKATTNHKYDTLDYMEIDPQFGTKEKFKELVDLLHANGIKVMLDAVFNHVGYHHPWFQDVVENGSHSEYRDWFYLRDFPIETTPKPNYDTFAFEKNMPKINTEHPALKAYLLEVARYWVEEFGIDGWRLDVANEVDHAFWRDFRRTVKQANPDAYILGEIWHDAQPWLQGDQFDAVMNYPFTNASLNYFALDRTTASQFRDELTRVEMMNTMNVNEVTFNLIDSHDTPRALTRAKGHKGKFKLLMTSMLTYTGSPCIYYGDEIGLEGEQDPGCRRCMPWDEEQEDRELFRFTKKLIQLRKDHPVLANSGTYRFNLVDDEDNALIIERCTKDETYLIYFNNSDTTSVLNPLGHTGSAYDLLNDRDLDSLEVELAPYGTAILKMK</sequence>
<evidence type="ECO:0000259" key="3">
    <source>
        <dbReference type="SMART" id="SM00642"/>
    </source>
</evidence>